<feature type="site" description="Transition state stabilizer" evidence="6">
    <location>
        <position position="311"/>
    </location>
</feature>
<dbReference type="EC" id="3.4.19.12" evidence="7"/>
<dbReference type="GO" id="GO:0016579">
    <property type="term" value="P:protein deubiquitination"/>
    <property type="evidence" value="ECO:0007669"/>
    <property type="project" value="TreeGrafter"/>
</dbReference>
<dbReference type="SUPFAM" id="SSF54001">
    <property type="entry name" value="Cysteine proteinases"/>
    <property type="match status" value="1"/>
</dbReference>
<evidence type="ECO:0000256" key="2">
    <source>
        <dbReference type="ARBA" id="ARBA00022670"/>
    </source>
</evidence>
<feature type="region of interest" description="Disordered" evidence="8">
    <location>
        <begin position="167"/>
        <end position="200"/>
    </location>
</feature>
<dbReference type="InterPro" id="IPR038765">
    <property type="entry name" value="Papain-like_cys_pep_sf"/>
</dbReference>
<dbReference type="PANTHER" id="PTHR10589:SF29">
    <property type="entry name" value="UBIQUITIN CARBOXYL-TERMINAL HYDROLASE"/>
    <property type="match status" value="1"/>
</dbReference>
<dbReference type="GO" id="GO:0006511">
    <property type="term" value="P:ubiquitin-dependent protein catabolic process"/>
    <property type="evidence" value="ECO:0007669"/>
    <property type="project" value="UniProtKB-UniRule"/>
</dbReference>
<dbReference type="InterPro" id="IPR001578">
    <property type="entry name" value="Peptidase_C12_UCH"/>
</dbReference>
<dbReference type="EMBL" id="MZNU01000050">
    <property type="protein sequence ID" value="OWP06321.1"/>
    <property type="molecule type" value="Genomic_DNA"/>
</dbReference>
<evidence type="ECO:0000256" key="5">
    <source>
        <dbReference type="ARBA" id="ARBA00022807"/>
    </source>
</evidence>
<evidence type="ECO:0000256" key="4">
    <source>
        <dbReference type="ARBA" id="ARBA00022801"/>
    </source>
</evidence>
<comment type="caution">
    <text evidence="10">The sequence shown here is derived from an EMBL/GenBank/DDBJ whole genome shotgun (WGS) entry which is preliminary data.</text>
</comment>
<dbReference type="FunFam" id="3.40.532.10:FF:000010">
    <property type="entry name" value="Ubiquitin carboxyl-terminal hydrolase"/>
    <property type="match status" value="1"/>
</dbReference>
<organism evidence="10 11">
    <name type="scientific">Diplocarpon coronariae</name>
    <dbReference type="NCBI Taxonomy" id="2795749"/>
    <lineage>
        <taxon>Eukaryota</taxon>
        <taxon>Fungi</taxon>
        <taxon>Dikarya</taxon>
        <taxon>Ascomycota</taxon>
        <taxon>Pezizomycotina</taxon>
        <taxon>Leotiomycetes</taxon>
        <taxon>Helotiales</taxon>
        <taxon>Drepanopezizaceae</taxon>
        <taxon>Diplocarpon</taxon>
    </lineage>
</organism>
<feature type="region of interest" description="Disordered" evidence="8">
    <location>
        <begin position="205"/>
        <end position="224"/>
    </location>
</feature>
<feature type="active site" description="Proton donor" evidence="6">
    <location>
        <position position="422"/>
    </location>
</feature>
<dbReference type="AlphaFoldDB" id="A0A218ZE09"/>
<evidence type="ECO:0000259" key="9">
    <source>
        <dbReference type="PROSITE" id="PS52048"/>
    </source>
</evidence>
<dbReference type="OrthoDB" id="1924260at2759"/>
<accession>A0A218ZE09</accession>
<dbReference type="PROSITE" id="PS52049">
    <property type="entry name" value="ULD"/>
    <property type="match status" value="1"/>
</dbReference>
<evidence type="ECO:0000256" key="1">
    <source>
        <dbReference type="ARBA" id="ARBA00000707"/>
    </source>
</evidence>
<dbReference type="STRING" id="503106.A0A218ZE09"/>
<dbReference type="GO" id="GO:0005737">
    <property type="term" value="C:cytoplasm"/>
    <property type="evidence" value="ECO:0007669"/>
    <property type="project" value="TreeGrafter"/>
</dbReference>
<comment type="similarity">
    <text evidence="6 7">Belongs to the peptidase C12 family.</text>
</comment>
<dbReference type="InParanoid" id="A0A218ZE09"/>
<keyword evidence="11" id="KW-1185">Reference proteome</keyword>
<dbReference type="Proteomes" id="UP000242519">
    <property type="component" value="Unassembled WGS sequence"/>
</dbReference>
<evidence type="ECO:0000256" key="3">
    <source>
        <dbReference type="ARBA" id="ARBA00022786"/>
    </source>
</evidence>
<protein>
    <recommendedName>
        <fullName evidence="7">Ubiquitin carboxyl-terminal hydrolase</fullName>
        <ecNumber evidence="7">3.4.19.12</ecNumber>
    </recommendedName>
</protein>
<gene>
    <name evidence="10" type="ORF">B2J93_4937</name>
</gene>
<keyword evidence="5 6" id="KW-0788">Thiol protease</keyword>
<feature type="compositionally biased region" description="Polar residues" evidence="8">
    <location>
        <begin position="40"/>
        <end position="58"/>
    </location>
</feature>
<name>A0A218ZE09_9HELO</name>
<sequence length="632" mass="69807">MHNPHHPCKDLSASPDMEVEMELAAETETMDLSTSLYTENAGEQTQPIGALESLSSSPPGCKNARETAAAQVKGSTSLTASHNNTSASIEAPLPPSEHVIASAVLAGGDSSTLLADSTTSVHAGVSTSVSRLGPSTLSNLEPSTGQIEVDQTTPLANCSTLVKESVTYEQQSERDTLPSSSTSKIKVDTGDIQSTDDCPPVSVRKLRKRKHSVGSADPAEEAMRPLTDEERRAWKGWVELESDPALFNYILRQYGAKNVKIQEVFGLDDEQLSYLPKPVYGLVFLFKYRDDDAEEDFSAQKCPEHVWFANQTTTNACATVALLNIIMNAPGLDLGENLNAFKESTKGLKPPYRGKNLDDDDFIRNIHNSFARKMDVLNADLALKHEYDKWVKSKKRSPKKPIKKKATSKRTKQQSGDEQGFHYVAYVPVQGEVWRLDGLQRHPVNLGPSHDSWVGVARDNIQQRTLQYEDDGVEFCLLALCRSPMLLAVQELARNILSIQAVETSLTKVAPDWRVFIQSDLAVPIDELNETCGLSQDLVNATPATSDLAKIEAVQGDPDKLFEFYRSLVREQGRLQASYKEEYAAVGREDAVALRRKKDYTPLVYKAMKALAEAGVLKDIILDLRQKDNKDR</sequence>
<dbReference type="Pfam" id="PF01088">
    <property type="entry name" value="Peptidase_C12"/>
    <property type="match status" value="1"/>
</dbReference>
<reference evidence="10 11" key="1">
    <citation type="submission" date="2017-04" db="EMBL/GenBank/DDBJ databases">
        <title>Draft genome sequence of Marssonina coronaria NL1: causal agent of apple blotch.</title>
        <authorList>
            <person name="Cheng Q."/>
        </authorList>
    </citation>
    <scope>NUCLEOTIDE SEQUENCE [LARGE SCALE GENOMIC DNA]</scope>
    <source>
        <strain evidence="10 11">NL1</strain>
    </source>
</reference>
<feature type="region of interest" description="Disordered" evidence="8">
    <location>
        <begin position="392"/>
        <end position="416"/>
    </location>
</feature>
<keyword evidence="3 6" id="KW-0833">Ubl conjugation pathway</keyword>
<feature type="compositionally biased region" description="Basic residues" evidence="8">
    <location>
        <begin position="392"/>
        <end position="412"/>
    </location>
</feature>
<evidence type="ECO:0000256" key="7">
    <source>
        <dbReference type="RuleBase" id="RU361215"/>
    </source>
</evidence>
<dbReference type="Gene3D" id="3.40.532.10">
    <property type="entry name" value="Peptidase C12, ubiquitin carboxyl-terminal hydrolase"/>
    <property type="match status" value="1"/>
</dbReference>
<feature type="active site" description="Nucleophile" evidence="6">
    <location>
        <position position="317"/>
    </location>
</feature>
<dbReference type="PROSITE" id="PS52048">
    <property type="entry name" value="UCH_DOMAIN"/>
    <property type="match status" value="1"/>
</dbReference>
<keyword evidence="2 6" id="KW-0645">Protease</keyword>
<proteinExistence type="inferred from homology"/>
<comment type="catalytic activity">
    <reaction evidence="1 6 7">
        <text>Thiol-dependent hydrolysis of ester, thioester, amide, peptide and isopeptide bonds formed by the C-terminal Gly of ubiquitin (a 76-residue protein attached to proteins as an intracellular targeting signal).</text>
        <dbReference type="EC" id="3.4.19.12"/>
    </reaction>
</comment>
<evidence type="ECO:0000313" key="10">
    <source>
        <dbReference type="EMBL" id="OWP06321.1"/>
    </source>
</evidence>
<evidence type="ECO:0000256" key="6">
    <source>
        <dbReference type="PROSITE-ProRule" id="PRU01393"/>
    </source>
</evidence>
<dbReference type="PANTHER" id="PTHR10589">
    <property type="entry name" value="UBIQUITIN CARBOXYL-TERMINAL HYDROLASE"/>
    <property type="match status" value="1"/>
</dbReference>
<evidence type="ECO:0000256" key="8">
    <source>
        <dbReference type="SAM" id="MobiDB-lite"/>
    </source>
</evidence>
<feature type="region of interest" description="Disordered" evidence="8">
    <location>
        <begin position="40"/>
        <end position="63"/>
    </location>
</feature>
<dbReference type="PRINTS" id="PR00707">
    <property type="entry name" value="UBCTHYDRLASE"/>
</dbReference>
<feature type="site" description="Important for enzyme activity" evidence="6">
    <location>
        <position position="437"/>
    </location>
</feature>
<keyword evidence="4 6" id="KW-0378">Hydrolase</keyword>
<evidence type="ECO:0000313" key="11">
    <source>
        <dbReference type="Proteomes" id="UP000242519"/>
    </source>
</evidence>
<dbReference type="GO" id="GO:0004843">
    <property type="term" value="F:cysteine-type deubiquitinase activity"/>
    <property type="evidence" value="ECO:0007669"/>
    <property type="project" value="UniProtKB-UniRule"/>
</dbReference>
<feature type="domain" description="UCH catalytic" evidence="9">
    <location>
        <begin position="236"/>
        <end position="482"/>
    </location>
</feature>
<dbReference type="InterPro" id="IPR036959">
    <property type="entry name" value="Peptidase_C12_UCH_sf"/>
</dbReference>